<keyword evidence="2 4" id="KW-0479">Metal-binding</keyword>
<feature type="signal peptide" evidence="6">
    <location>
        <begin position="1"/>
        <end position="27"/>
    </location>
</feature>
<dbReference type="GO" id="GO:0046872">
    <property type="term" value="F:metal ion binding"/>
    <property type="evidence" value="ECO:0007669"/>
    <property type="project" value="UniProtKB-KW"/>
</dbReference>
<keyword evidence="3 4" id="KW-0408">Iron</keyword>
<sequence length="353" mass="37751">MPRSFRPQSSRSALLISTLLLFPFALAGCRQDMQDQPKMFPQRSSTLFPDGRSVRPQVVGTVARSQLQTGYLASGMIGGAEADGLPFAVTYDLLRRGQERYNIFCSPCHSRVGNGKGMIVQRGYYPATNLHTDRLRHAPLGHFFSVITNGYGAMPDYAAQISPQDRWAIVAYIRALQLSQNATDNDVPHGERVTPMNALAERSGLSKDFLGAWVTSSSTISPVTASATSAQNAQSSVPGSPDVSQVAVPTGGKADGGAKPLASATKATTQQVRGNAESGKTIYAANCSVCHQPTRAGMPPVFPSLLGVVDRVGESRVRTVARVGIPDAKPPMPPHPNLTDKDITDLISYLKTK</sequence>
<proteinExistence type="predicted"/>
<dbReference type="SUPFAM" id="SSF46626">
    <property type="entry name" value="Cytochrome c"/>
    <property type="match status" value="2"/>
</dbReference>
<feature type="chain" id="PRO_5020743579" evidence="6">
    <location>
        <begin position="28"/>
        <end position="353"/>
    </location>
</feature>
<dbReference type="GO" id="GO:0020037">
    <property type="term" value="F:heme binding"/>
    <property type="evidence" value="ECO:0007669"/>
    <property type="project" value="InterPro"/>
</dbReference>
<gene>
    <name evidence="8" type="ORF">BDD14_1423</name>
</gene>
<dbReference type="Pfam" id="PF13442">
    <property type="entry name" value="Cytochrome_CBB3"/>
    <property type="match status" value="2"/>
</dbReference>
<comment type="caution">
    <text evidence="8">The sequence shown here is derived from an EMBL/GenBank/DDBJ whole genome shotgun (WGS) entry which is preliminary data.</text>
</comment>
<dbReference type="InterPro" id="IPR009056">
    <property type="entry name" value="Cyt_c-like_dom"/>
</dbReference>
<dbReference type="PANTHER" id="PTHR40394:SF2">
    <property type="entry name" value="QUINOL:CYTOCHROME C OXIDOREDUCTASE MEMBRANE PROTEIN"/>
    <property type="match status" value="1"/>
</dbReference>
<dbReference type="InterPro" id="IPR036909">
    <property type="entry name" value="Cyt_c-like_dom_sf"/>
</dbReference>
<dbReference type="AlphaFoldDB" id="A0A4Q7YR94"/>
<reference evidence="8 9" key="1">
    <citation type="submission" date="2019-02" db="EMBL/GenBank/DDBJ databases">
        <title>Genomic Encyclopedia of Archaeal and Bacterial Type Strains, Phase II (KMG-II): from individual species to whole genera.</title>
        <authorList>
            <person name="Goeker M."/>
        </authorList>
    </citation>
    <scope>NUCLEOTIDE SEQUENCE [LARGE SCALE GENOMIC DNA]</scope>
    <source>
        <strain evidence="8 9">DSM 18101</strain>
    </source>
</reference>
<dbReference type="EMBL" id="SHKW01000001">
    <property type="protein sequence ID" value="RZU40008.1"/>
    <property type="molecule type" value="Genomic_DNA"/>
</dbReference>
<evidence type="ECO:0000256" key="6">
    <source>
        <dbReference type="SAM" id="SignalP"/>
    </source>
</evidence>
<dbReference type="Gene3D" id="1.10.760.10">
    <property type="entry name" value="Cytochrome c-like domain"/>
    <property type="match status" value="2"/>
</dbReference>
<evidence type="ECO:0000256" key="3">
    <source>
        <dbReference type="ARBA" id="ARBA00023004"/>
    </source>
</evidence>
<keyword evidence="9" id="KW-1185">Reference proteome</keyword>
<evidence type="ECO:0000256" key="5">
    <source>
        <dbReference type="SAM" id="MobiDB-lite"/>
    </source>
</evidence>
<dbReference type="GO" id="GO:0009055">
    <property type="term" value="F:electron transfer activity"/>
    <property type="evidence" value="ECO:0007669"/>
    <property type="project" value="InterPro"/>
</dbReference>
<accession>A0A4Q7YR94</accession>
<dbReference type="PANTHER" id="PTHR40394">
    <property type="entry name" value="LIPOPROTEIN-RELATED"/>
    <property type="match status" value="1"/>
</dbReference>
<evidence type="ECO:0000256" key="2">
    <source>
        <dbReference type="ARBA" id="ARBA00022723"/>
    </source>
</evidence>
<dbReference type="PROSITE" id="PS51007">
    <property type="entry name" value="CYTC"/>
    <property type="match status" value="2"/>
</dbReference>
<keyword evidence="1 4" id="KW-0349">Heme</keyword>
<evidence type="ECO:0000313" key="8">
    <source>
        <dbReference type="EMBL" id="RZU40008.1"/>
    </source>
</evidence>
<evidence type="ECO:0000313" key="9">
    <source>
        <dbReference type="Proteomes" id="UP000292958"/>
    </source>
</evidence>
<name>A0A4Q7YR94_9BACT</name>
<dbReference type="Proteomes" id="UP000292958">
    <property type="component" value="Unassembled WGS sequence"/>
</dbReference>
<evidence type="ECO:0000256" key="1">
    <source>
        <dbReference type="ARBA" id="ARBA00022617"/>
    </source>
</evidence>
<evidence type="ECO:0000259" key="7">
    <source>
        <dbReference type="PROSITE" id="PS51007"/>
    </source>
</evidence>
<keyword evidence="6" id="KW-0732">Signal</keyword>
<feature type="domain" description="Cytochrome c" evidence="7">
    <location>
        <begin position="92"/>
        <end position="177"/>
    </location>
</feature>
<evidence type="ECO:0000256" key="4">
    <source>
        <dbReference type="PROSITE-ProRule" id="PRU00433"/>
    </source>
</evidence>
<feature type="domain" description="Cytochrome c" evidence="7">
    <location>
        <begin position="274"/>
        <end position="353"/>
    </location>
</feature>
<organism evidence="8 9">
    <name type="scientific">Edaphobacter modestus</name>
    <dbReference type="NCBI Taxonomy" id="388466"/>
    <lineage>
        <taxon>Bacteria</taxon>
        <taxon>Pseudomonadati</taxon>
        <taxon>Acidobacteriota</taxon>
        <taxon>Terriglobia</taxon>
        <taxon>Terriglobales</taxon>
        <taxon>Acidobacteriaceae</taxon>
        <taxon>Edaphobacter</taxon>
    </lineage>
</organism>
<dbReference type="OrthoDB" id="9773456at2"/>
<protein>
    <submittedName>
        <fullName evidence="8">Cbb3-type cytochrome c oxidase subunit III</fullName>
    </submittedName>
</protein>
<feature type="region of interest" description="Disordered" evidence="5">
    <location>
        <begin position="231"/>
        <end position="271"/>
    </location>
</feature>
<dbReference type="PROSITE" id="PS51257">
    <property type="entry name" value="PROKAR_LIPOPROTEIN"/>
    <property type="match status" value="1"/>
</dbReference>